<dbReference type="PROSITE" id="PS50885">
    <property type="entry name" value="HAMP"/>
    <property type="match status" value="1"/>
</dbReference>
<feature type="domain" description="HAMP" evidence="7">
    <location>
        <begin position="283"/>
        <end position="336"/>
    </location>
</feature>
<dbReference type="Gene3D" id="1.10.287.950">
    <property type="entry name" value="Methyl-accepting chemotaxis protein"/>
    <property type="match status" value="1"/>
</dbReference>
<dbReference type="PANTHER" id="PTHR32089">
    <property type="entry name" value="METHYL-ACCEPTING CHEMOTAXIS PROTEIN MCPB"/>
    <property type="match status" value="1"/>
</dbReference>
<keyword evidence="2 4" id="KW-0807">Transducer</keyword>
<dbReference type="InterPro" id="IPR004089">
    <property type="entry name" value="MCPsignal_dom"/>
</dbReference>
<keyword evidence="9" id="KW-1185">Reference proteome</keyword>
<organism evidence="8 9">
    <name type="scientific">Shewanella gaetbuli</name>
    <dbReference type="NCBI Taxonomy" id="220752"/>
    <lineage>
        <taxon>Bacteria</taxon>
        <taxon>Pseudomonadati</taxon>
        <taxon>Pseudomonadota</taxon>
        <taxon>Gammaproteobacteria</taxon>
        <taxon>Alteromonadales</taxon>
        <taxon>Shewanellaceae</taxon>
        <taxon>Shewanella</taxon>
    </lineage>
</organism>
<protein>
    <submittedName>
        <fullName evidence="8">Methyl-accepting chemotaxis protein</fullName>
    </submittedName>
</protein>
<dbReference type="EMBL" id="JAKIKP010000003">
    <property type="protein sequence ID" value="MCL1142128.1"/>
    <property type="molecule type" value="Genomic_DNA"/>
</dbReference>
<reference evidence="8" key="1">
    <citation type="submission" date="2022-01" db="EMBL/GenBank/DDBJ databases">
        <title>Whole genome-based taxonomy of the Shewanellaceae.</title>
        <authorList>
            <person name="Martin-Rodriguez A.J."/>
        </authorList>
    </citation>
    <scope>NUCLEOTIDE SEQUENCE</scope>
    <source>
        <strain evidence="8">DSM 16422</strain>
    </source>
</reference>
<dbReference type="GO" id="GO:0016020">
    <property type="term" value="C:membrane"/>
    <property type="evidence" value="ECO:0007669"/>
    <property type="project" value="UniProtKB-SubCell"/>
</dbReference>
<dbReference type="GO" id="GO:0006935">
    <property type="term" value="P:chemotaxis"/>
    <property type="evidence" value="ECO:0007669"/>
    <property type="project" value="UniProtKB-ARBA"/>
</dbReference>
<evidence type="ECO:0000259" key="6">
    <source>
        <dbReference type="PROSITE" id="PS50111"/>
    </source>
</evidence>
<comment type="caution">
    <text evidence="8">The sequence shown here is derived from an EMBL/GenBank/DDBJ whole genome shotgun (WGS) entry which is preliminary data.</text>
</comment>
<dbReference type="PROSITE" id="PS50111">
    <property type="entry name" value="CHEMOTAXIS_TRANSDUC_2"/>
    <property type="match status" value="1"/>
</dbReference>
<dbReference type="RefSeq" id="WP_248994813.1">
    <property type="nucleotide sequence ID" value="NZ_JAKIKP010000003.1"/>
</dbReference>
<accession>A0A9X2CG82</accession>
<dbReference type="SMART" id="SM00283">
    <property type="entry name" value="MA"/>
    <property type="match status" value="1"/>
</dbReference>
<evidence type="ECO:0000259" key="7">
    <source>
        <dbReference type="PROSITE" id="PS50885"/>
    </source>
</evidence>
<dbReference type="PANTHER" id="PTHR32089:SF112">
    <property type="entry name" value="LYSOZYME-LIKE PROTEIN-RELATED"/>
    <property type="match status" value="1"/>
</dbReference>
<evidence type="ECO:0000256" key="3">
    <source>
        <dbReference type="ARBA" id="ARBA00029447"/>
    </source>
</evidence>
<feature type="transmembrane region" description="Helical" evidence="5">
    <location>
        <begin position="12"/>
        <end position="33"/>
    </location>
</feature>
<dbReference type="Proteomes" id="UP001139333">
    <property type="component" value="Unassembled WGS sequence"/>
</dbReference>
<dbReference type="InterPro" id="IPR032255">
    <property type="entry name" value="HBM"/>
</dbReference>
<evidence type="ECO:0000313" key="9">
    <source>
        <dbReference type="Proteomes" id="UP001139333"/>
    </source>
</evidence>
<dbReference type="GO" id="GO:0007165">
    <property type="term" value="P:signal transduction"/>
    <property type="evidence" value="ECO:0007669"/>
    <property type="project" value="UniProtKB-KW"/>
</dbReference>
<feature type="transmembrane region" description="Helical" evidence="5">
    <location>
        <begin position="257"/>
        <end position="279"/>
    </location>
</feature>
<comment type="similarity">
    <text evidence="3">Belongs to the methyl-accepting chemotaxis (MCP) protein family.</text>
</comment>
<proteinExistence type="inferred from homology"/>
<evidence type="ECO:0000313" key="8">
    <source>
        <dbReference type="EMBL" id="MCL1142128.1"/>
    </source>
</evidence>
<dbReference type="Gene3D" id="6.10.340.10">
    <property type="match status" value="1"/>
</dbReference>
<dbReference type="AlphaFoldDB" id="A0A9X2CG82"/>
<evidence type="ECO:0000256" key="2">
    <source>
        <dbReference type="ARBA" id="ARBA00023224"/>
    </source>
</evidence>
<evidence type="ECO:0000256" key="1">
    <source>
        <dbReference type="ARBA" id="ARBA00004370"/>
    </source>
</evidence>
<evidence type="ECO:0000256" key="5">
    <source>
        <dbReference type="SAM" id="Phobius"/>
    </source>
</evidence>
<comment type="subcellular location">
    <subcellularLocation>
        <location evidence="1">Membrane</location>
    </subcellularLocation>
</comment>
<feature type="domain" description="Methyl-accepting transducer" evidence="6">
    <location>
        <begin position="337"/>
        <end position="573"/>
    </location>
</feature>
<dbReference type="InterPro" id="IPR003660">
    <property type="entry name" value="HAMP_dom"/>
</dbReference>
<sequence length="603" mass="67730">MFDSNITLRKKLIILITAVTTGLLFLLVFSFYFSVKHESLNGLKSNILDINILALQLRRNEKDYLLRKDQKYLDKFHQNYQLMSSKIEQLDVESKILDKQSLIKNFATYQRFFEQLVDTVQRQGVDEKSGVYGQLRAATHQLEAILDEHNNSAELISKLMIRRHEKDYMLRQNDKYIQRLHAEADKLTQLLSYSPDSVALLSNYLSAMDAYVDLNTQIGLTPKTGIKGNMRAATHEAEAQLKQATEHVNQYIEQQHLISFGISLLLFLVISAVLIIAIAKLSQNIRKPITEAVEQLNNIINQKAFSQRLSKHADDEFGTIVDAINKFIMFAEQINQSMTELRQVTKEVEQKAILSEEQLQLQAQKCDAVATASTELEYSVDEIVQSSHSTAETTKQISGFVDDGKEQLEKMQTKFSENADSLVKSAKDIEVLKIKAQSINNFIGEIQGIAEQTNLLALNAAIEAARAGESGRGFSVVADEVRSLAARTQESTVQITQIIGELQNLTEQAFTDVSVCKDVSLTNLDEVSRSSKVLTDVINEAESIHRMATAISTAIEQQSCMIKNINENIIEIKDSCDVLTDHASNNRQTCSLANEKTLLIGNF</sequence>
<keyword evidence="5" id="KW-0472">Membrane</keyword>
<keyword evidence="5" id="KW-0812">Transmembrane</keyword>
<dbReference type="SUPFAM" id="SSF58104">
    <property type="entry name" value="Methyl-accepting chemotaxis protein (MCP) signaling domain"/>
    <property type="match status" value="1"/>
</dbReference>
<dbReference type="SMART" id="SM01358">
    <property type="entry name" value="HBM"/>
    <property type="match status" value="1"/>
</dbReference>
<dbReference type="Pfam" id="PF00015">
    <property type="entry name" value="MCPsignal"/>
    <property type="match status" value="1"/>
</dbReference>
<keyword evidence="5" id="KW-1133">Transmembrane helix</keyword>
<gene>
    <name evidence="8" type="ORF">L2672_05405</name>
</gene>
<name>A0A9X2CG82_9GAMM</name>
<evidence type="ECO:0000256" key="4">
    <source>
        <dbReference type="PROSITE-ProRule" id="PRU00284"/>
    </source>
</evidence>